<protein>
    <submittedName>
        <fullName evidence="2">Putative secreted protein</fullName>
    </submittedName>
</protein>
<feature type="signal peptide" evidence="1">
    <location>
        <begin position="1"/>
        <end position="21"/>
    </location>
</feature>
<dbReference type="AlphaFoldDB" id="A0A2M4CCI3"/>
<sequence>MQIRQCMCACLCVCVCRSVPGILICSECCSWRGCRTTPPASPCPCPAPQCMSLQGLKWDDTYNPSYSLLPPEKLFFA</sequence>
<dbReference type="EMBL" id="GGFJ01013838">
    <property type="protein sequence ID" value="MBW62979.1"/>
    <property type="molecule type" value="Transcribed_RNA"/>
</dbReference>
<evidence type="ECO:0000313" key="2">
    <source>
        <dbReference type="EMBL" id="MBW62979.1"/>
    </source>
</evidence>
<organism evidence="2">
    <name type="scientific">Anopheles marajoara</name>
    <dbReference type="NCBI Taxonomy" id="58244"/>
    <lineage>
        <taxon>Eukaryota</taxon>
        <taxon>Metazoa</taxon>
        <taxon>Ecdysozoa</taxon>
        <taxon>Arthropoda</taxon>
        <taxon>Hexapoda</taxon>
        <taxon>Insecta</taxon>
        <taxon>Pterygota</taxon>
        <taxon>Neoptera</taxon>
        <taxon>Endopterygota</taxon>
        <taxon>Diptera</taxon>
        <taxon>Nematocera</taxon>
        <taxon>Culicoidea</taxon>
        <taxon>Culicidae</taxon>
        <taxon>Anophelinae</taxon>
        <taxon>Anopheles</taxon>
    </lineage>
</organism>
<reference evidence="2" key="1">
    <citation type="submission" date="2018-01" db="EMBL/GenBank/DDBJ databases">
        <title>An insight into the sialome of Amazonian anophelines.</title>
        <authorList>
            <person name="Ribeiro J.M."/>
            <person name="Scarpassa V."/>
            <person name="Calvo E."/>
        </authorList>
    </citation>
    <scope>NUCLEOTIDE SEQUENCE</scope>
    <source>
        <tissue evidence="2">Salivary glands</tissue>
    </source>
</reference>
<evidence type="ECO:0000256" key="1">
    <source>
        <dbReference type="SAM" id="SignalP"/>
    </source>
</evidence>
<feature type="chain" id="PRO_5014863134" evidence="1">
    <location>
        <begin position="22"/>
        <end position="77"/>
    </location>
</feature>
<name>A0A2M4CCI3_9DIPT</name>
<accession>A0A2M4CCI3</accession>
<proteinExistence type="predicted"/>
<keyword evidence="1" id="KW-0732">Signal</keyword>